<protein>
    <submittedName>
        <fullName evidence="1">Uncharacterized protein</fullName>
    </submittedName>
</protein>
<reference evidence="1" key="2">
    <citation type="journal article" date="2015" name="Fish Shellfish Immunol.">
        <title>Early steps in the European eel (Anguilla anguilla)-Vibrio vulnificus interaction in the gills: Role of the RtxA13 toxin.</title>
        <authorList>
            <person name="Callol A."/>
            <person name="Pajuelo D."/>
            <person name="Ebbesson L."/>
            <person name="Teles M."/>
            <person name="MacKenzie S."/>
            <person name="Amaro C."/>
        </authorList>
    </citation>
    <scope>NUCLEOTIDE SEQUENCE</scope>
</reference>
<sequence length="55" mass="5890">MSFCVFCAVSAVAPDWLRRTFSSLASSPHRAEGTFFQVNEVGLGLGLGLKARFPG</sequence>
<name>A0A0E9Q9T6_ANGAN</name>
<evidence type="ECO:0000313" key="1">
    <source>
        <dbReference type="EMBL" id="JAH13267.1"/>
    </source>
</evidence>
<proteinExistence type="predicted"/>
<accession>A0A0E9Q9T6</accession>
<dbReference type="AlphaFoldDB" id="A0A0E9Q9T6"/>
<reference evidence="1" key="1">
    <citation type="submission" date="2014-11" db="EMBL/GenBank/DDBJ databases">
        <authorList>
            <person name="Amaro Gonzalez C."/>
        </authorList>
    </citation>
    <scope>NUCLEOTIDE SEQUENCE</scope>
</reference>
<dbReference type="EMBL" id="GBXM01095310">
    <property type="protein sequence ID" value="JAH13267.1"/>
    <property type="molecule type" value="Transcribed_RNA"/>
</dbReference>
<organism evidence="1">
    <name type="scientific">Anguilla anguilla</name>
    <name type="common">European freshwater eel</name>
    <name type="synonym">Muraena anguilla</name>
    <dbReference type="NCBI Taxonomy" id="7936"/>
    <lineage>
        <taxon>Eukaryota</taxon>
        <taxon>Metazoa</taxon>
        <taxon>Chordata</taxon>
        <taxon>Craniata</taxon>
        <taxon>Vertebrata</taxon>
        <taxon>Euteleostomi</taxon>
        <taxon>Actinopterygii</taxon>
        <taxon>Neopterygii</taxon>
        <taxon>Teleostei</taxon>
        <taxon>Anguilliformes</taxon>
        <taxon>Anguillidae</taxon>
        <taxon>Anguilla</taxon>
    </lineage>
</organism>